<dbReference type="InParanoid" id="G9EME8"/>
<dbReference type="Proteomes" id="UP000002770">
    <property type="component" value="Unassembled WGS sequence"/>
</dbReference>
<name>G9EME8_9GAMM</name>
<proteinExistence type="predicted"/>
<keyword evidence="2" id="KW-1185">Reference proteome</keyword>
<gene>
    <name evidence="1" type="ORF">LDG_6414</name>
</gene>
<dbReference type="EMBL" id="JH413812">
    <property type="protein sequence ID" value="EHL31561.1"/>
    <property type="molecule type" value="Genomic_DNA"/>
</dbReference>
<organism evidence="1 2">
    <name type="scientific">Legionella drancourtii LLAP12</name>
    <dbReference type="NCBI Taxonomy" id="658187"/>
    <lineage>
        <taxon>Bacteria</taxon>
        <taxon>Pseudomonadati</taxon>
        <taxon>Pseudomonadota</taxon>
        <taxon>Gammaproteobacteria</taxon>
        <taxon>Legionellales</taxon>
        <taxon>Legionellaceae</taxon>
        <taxon>Legionella</taxon>
    </lineage>
</organism>
<dbReference type="HOGENOM" id="CLU_3272127_0_0_6"/>
<protein>
    <submittedName>
        <fullName evidence="1">Uncharacterized protein</fullName>
    </submittedName>
</protein>
<accession>G9EME8</accession>
<reference evidence="1 2" key="1">
    <citation type="journal article" date="2011" name="BMC Genomics">
        <title>Insight into cross-talk between intra-amoebal pathogens.</title>
        <authorList>
            <person name="Gimenez G."/>
            <person name="Bertelli C."/>
            <person name="Moliner C."/>
            <person name="Robert C."/>
            <person name="Raoult D."/>
            <person name="Fournier P.E."/>
            <person name="Greub G."/>
        </authorList>
    </citation>
    <scope>NUCLEOTIDE SEQUENCE [LARGE SCALE GENOMIC DNA]</scope>
    <source>
        <strain evidence="1 2">LLAP12</strain>
    </source>
</reference>
<evidence type="ECO:0000313" key="1">
    <source>
        <dbReference type="EMBL" id="EHL31561.1"/>
    </source>
</evidence>
<sequence>MRLKTRSGMAILMRFALPDIWPNHTIHYPITILLNGIQSPE</sequence>
<evidence type="ECO:0000313" key="2">
    <source>
        <dbReference type="Proteomes" id="UP000002770"/>
    </source>
</evidence>
<dbReference type="AlphaFoldDB" id="G9EME8"/>